<evidence type="ECO:0000313" key="4">
    <source>
        <dbReference type="Proteomes" id="UP000598996"/>
    </source>
</evidence>
<protein>
    <recommendedName>
        <fullName evidence="5">Integral membrane protein</fullName>
    </recommendedName>
</protein>
<proteinExistence type="predicted"/>
<accession>A0ABS1VJN0</accession>
<dbReference type="EMBL" id="JAENHO010000003">
    <property type="protein sequence ID" value="MBL7254917.1"/>
    <property type="molecule type" value="Genomic_DNA"/>
</dbReference>
<feature type="region of interest" description="Disordered" evidence="1">
    <location>
        <begin position="1"/>
        <end position="20"/>
    </location>
</feature>
<sequence length="164" mass="17623">MSTEVSTPLEEPPAPEPKKPGWDPVLRVAGVVISILAALISGFLEINLSTLRAGDFVTIWRGDAIGSGGGPLLGLSILLAGGLNWAIAWFAVTTTRRRWALGPPWALWTLLMLGAAGVRTDEGDYLLGGENWVALVMILVGSLTYAVYSYRLILKGRLPQQTPR</sequence>
<comment type="caution">
    <text evidence="3">The sequence shown here is derived from an EMBL/GenBank/DDBJ whole genome shotgun (WGS) entry which is preliminary data.</text>
</comment>
<feature type="transmembrane region" description="Helical" evidence="2">
    <location>
        <begin position="132"/>
        <end position="154"/>
    </location>
</feature>
<evidence type="ECO:0000256" key="1">
    <source>
        <dbReference type="SAM" id="MobiDB-lite"/>
    </source>
</evidence>
<evidence type="ECO:0000313" key="3">
    <source>
        <dbReference type="EMBL" id="MBL7254917.1"/>
    </source>
</evidence>
<organism evidence="3 4">
    <name type="scientific">Paractinoplanes lichenicola</name>
    <dbReference type="NCBI Taxonomy" id="2802976"/>
    <lineage>
        <taxon>Bacteria</taxon>
        <taxon>Bacillati</taxon>
        <taxon>Actinomycetota</taxon>
        <taxon>Actinomycetes</taxon>
        <taxon>Micromonosporales</taxon>
        <taxon>Micromonosporaceae</taxon>
        <taxon>Paractinoplanes</taxon>
    </lineage>
</organism>
<keyword evidence="2" id="KW-0472">Membrane</keyword>
<dbReference type="RefSeq" id="WP_202991421.1">
    <property type="nucleotide sequence ID" value="NZ_JAENHO010000003.1"/>
</dbReference>
<dbReference type="Proteomes" id="UP000598996">
    <property type="component" value="Unassembled WGS sequence"/>
</dbReference>
<feature type="transmembrane region" description="Helical" evidence="2">
    <location>
        <begin position="72"/>
        <end position="92"/>
    </location>
</feature>
<feature type="transmembrane region" description="Helical" evidence="2">
    <location>
        <begin position="99"/>
        <end position="120"/>
    </location>
</feature>
<gene>
    <name evidence="3" type="ORF">JKJ07_11395</name>
</gene>
<keyword evidence="4" id="KW-1185">Reference proteome</keyword>
<keyword evidence="2" id="KW-0812">Transmembrane</keyword>
<name>A0ABS1VJN0_9ACTN</name>
<evidence type="ECO:0000256" key="2">
    <source>
        <dbReference type="SAM" id="Phobius"/>
    </source>
</evidence>
<reference evidence="3 4" key="1">
    <citation type="submission" date="2021-01" db="EMBL/GenBank/DDBJ databases">
        <title>Actinoplanes sp. nov. LDG1-01 isolated from lichen.</title>
        <authorList>
            <person name="Saeng-In P."/>
            <person name="Phongsopitanun W."/>
            <person name="Kanchanasin P."/>
            <person name="Yuki M."/>
            <person name="Kudo T."/>
            <person name="Ohkuma M."/>
            <person name="Tanasupawat S."/>
        </authorList>
    </citation>
    <scope>NUCLEOTIDE SEQUENCE [LARGE SCALE GENOMIC DNA]</scope>
    <source>
        <strain evidence="3 4">LDG1-01</strain>
    </source>
</reference>
<evidence type="ECO:0008006" key="5">
    <source>
        <dbReference type="Google" id="ProtNLM"/>
    </source>
</evidence>
<feature type="transmembrane region" description="Helical" evidence="2">
    <location>
        <begin position="25"/>
        <end position="44"/>
    </location>
</feature>
<keyword evidence="2" id="KW-1133">Transmembrane helix</keyword>